<dbReference type="AlphaFoldDB" id="A0A0L8AMT8"/>
<reference evidence="2" key="1">
    <citation type="submission" date="2014-11" db="EMBL/GenBank/DDBJ databases">
        <title>Genome sequencing of Roseivirga sp. D-25.</title>
        <authorList>
            <person name="Selvaratnam C."/>
            <person name="Thevarajoo S."/>
            <person name="Goh K.M."/>
            <person name="Eee R."/>
            <person name="Chan K.-G."/>
            <person name="Chong C.S."/>
        </authorList>
    </citation>
    <scope>NUCLEOTIDE SEQUENCE [LARGE SCALE GENOMIC DNA]</scope>
    <source>
        <strain evidence="2">D-25</strain>
    </source>
</reference>
<dbReference type="PATRIC" id="fig|1566026.4.peg.2821"/>
<accession>A0A0L8AMT8</accession>
<dbReference type="OrthoDB" id="1467052at2"/>
<proteinExistence type="predicted"/>
<organism evidence="1 2">
    <name type="scientific">Roseivirga seohaensis subsp. aquiponti</name>
    <dbReference type="NCBI Taxonomy" id="1566026"/>
    <lineage>
        <taxon>Bacteria</taxon>
        <taxon>Pseudomonadati</taxon>
        <taxon>Bacteroidota</taxon>
        <taxon>Cytophagia</taxon>
        <taxon>Cytophagales</taxon>
        <taxon>Roseivirgaceae</taxon>
        <taxon>Roseivirga</taxon>
    </lineage>
</organism>
<evidence type="ECO:0000313" key="2">
    <source>
        <dbReference type="Proteomes" id="UP000036908"/>
    </source>
</evidence>
<gene>
    <name evidence="1" type="ORF">OB69_04985</name>
</gene>
<protein>
    <submittedName>
        <fullName evidence="1">Uncharacterized protein</fullName>
    </submittedName>
</protein>
<dbReference type="EMBL" id="JSVA01000006">
    <property type="protein sequence ID" value="KOF03654.1"/>
    <property type="molecule type" value="Genomic_DNA"/>
</dbReference>
<sequence>MNEEEFNDKVPQEGLPIPEIFRNSDTKGYITHCIQCDYELLKGDRSYMIEKVFKRYPNLDSTQVLFEYGMCSVCYEKMKDSLSAESMQNLSNYMMNNMDFSAMQQRIEENPEDPEKWMSHCMIHGTPKEEMTEYQVAASFKGDRLMTNFMPPYMIGGLALEELNGLLSKETKEDMDGFIDQHFGIPPELRKDFILI</sequence>
<keyword evidence="2" id="KW-1185">Reference proteome</keyword>
<comment type="caution">
    <text evidence="1">The sequence shown here is derived from an EMBL/GenBank/DDBJ whole genome shotgun (WGS) entry which is preliminary data.</text>
</comment>
<evidence type="ECO:0000313" key="1">
    <source>
        <dbReference type="EMBL" id="KOF03654.1"/>
    </source>
</evidence>
<dbReference type="RefSeq" id="WP_053222602.1">
    <property type="nucleotide sequence ID" value="NZ_JSVA01000006.1"/>
</dbReference>
<dbReference type="Proteomes" id="UP000036908">
    <property type="component" value="Unassembled WGS sequence"/>
</dbReference>
<name>A0A0L8AMT8_9BACT</name>